<reference evidence="2" key="1">
    <citation type="submission" date="2020-02" db="EMBL/GenBank/DDBJ databases">
        <authorList>
            <person name="Meier V. D."/>
        </authorList>
    </citation>
    <scope>NUCLEOTIDE SEQUENCE</scope>
    <source>
        <strain evidence="2">AVDCRST_MAG85</strain>
    </source>
</reference>
<evidence type="ECO:0000313" key="2">
    <source>
        <dbReference type="EMBL" id="CAA9474613.1"/>
    </source>
</evidence>
<evidence type="ECO:0000256" key="1">
    <source>
        <dbReference type="SAM" id="MobiDB-lite"/>
    </source>
</evidence>
<dbReference type="AlphaFoldDB" id="A0A6J4RIP9"/>
<proteinExistence type="predicted"/>
<feature type="non-terminal residue" evidence="2">
    <location>
        <position position="1"/>
    </location>
</feature>
<accession>A0A6J4RIP9</accession>
<dbReference type="EMBL" id="CADCVT010000024">
    <property type="protein sequence ID" value="CAA9474613.1"/>
    <property type="molecule type" value="Genomic_DNA"/>
</dbReference>
<feature type="region of interest" description="Disordered" evidence="1">
    <location>
        <begin position="1"/>
        <end position="73"/>
    </location>
</feature>
<sequence length="73" mass="7857">GRPRADLPRADAPPATATSSPEPPRCGISSTRACADRPSARVHPKHVQNPLPLHGRQASLRDGPRSPRPRQLL</sequence>
<protein>
    <submittedName>
        <fullName evidence="2">Uncharacterized protein</fullName>
    </submittedName>
</protein>
<feature type="non-terminal residue" evidence="2">
    <location>
        <position position="73"/>
    </location>
</feature>
<name>A0A6J4RIP9_9ACTN</name>
<feature type="compositionally biased region" description="Low complexity" evidence="1">
    <location>
        <begin position="10"/>
        <end position="20"/>
    </location>
</feature>
<organism evidence="2">
    <name type="scientific">uncultured Solirubrobacteraceae bacterium</name>
    <dbReference type="NCBI Taxonomy" id="1162706"/>
    <lineage>
        <taxon>Bacteria</taxon>
        <taxon>Bacillati</taxon>
        <taxon>Actinomycetota</taxon>
        <taxon>Thermoleophilia</taxon>
        <taxon>Solirubrobacterales</taxon>
        <taxon>Solirubrobacteraceae</taxon>
        <taxon>environmental samples</taxon>
    </lineage>
</organism>
<gene>
    <name evidence="2" type="ORF">AVDCRST_MAG85-205</name>
</gene>